<evidence type="ECO:0000313" key="2">
    <source>
        <dbReference type="EMBL" id="SLM17428.1"/>
    </source>
</evidence>
<dbReference type="AlphaFoldDB" id="A0A3P3XMD5"/>
<proteinExistence type="predicted"/>
<accession>A0A3P3XMD5</accession>
<dbReference type="GO" id="GO:0003677">
    <property type="term" value="F:DNA binding"/>
    <property type="evidence" value="ECO:0007669"/>
    <property type="project" value="InterPro"/>
</dbReference>
<dbReference type="InterPro" id="IPR037914">
    <property type="entry name" value="SpoVT-AbrB_sf"/>
</dbReference>
<dbReference type="EMBL" id="FWDO01000003">
    <property type="protein sequence ID" value="SLM17428.1"/>
    <property type="molecule type" value="Genomic_DNA"/>
</dbReference>
<name>A0A3P3XMD5_9SPIR</name>
<organism evidence="2">
    <name type="scientific">uncultured spirochete</name>
    <dbReference type="NCBI Taxonomy" id="156406"/>
    <lineage>
        <taxon>Bacteria</taxon>
        <taxon>Pseudomonadati</taxon>
        <taxon>Spirochaetota</taxon>
        <taxon>Spirochaetia</taxon>
        <taxon>Spirochaetales</taxon>
        <taxon>environmental samples</taxon>
    </lineage>
</organism>
<dbReference type="Gene3D" id="2.10.260.10">
    <property type="match status" value="1"/>
</dbReference>
<sequence>MLISVVPIGNSKGIRLPKAILDQLHVSDTLELEVEDHQIILKPVAKKPRHHWNEAFIKMHQDQQDTMLLPETNVTEAFEWEW</sequence>
<dbReference type="Pfam" id="PF04014">
    <property type="entry name" value="MazE_antitoxin"/>
    <property type="match status" value="1"/>
</dbReference>
<evidence type="ECO:0000259" key="1">
    <source>
        <dbReference type="SMART" id="SM00966"/>
    </source>
</evidence>
<feature type="domain" description="SpoVT-AbrB" evidence="1">
    <location>
        <begin position="6"/>
        <end position="49"/>
    </location>
</feature>
<reference evidence="2" key="1">
    <citation type="submission" date="2017-02" db="EMBL/GenBank/DDBJ databases">
        <authorList>
            <person name="Regsiter A."/>
            <person name="William W."/>
        </authorList>
    </citation>
    <scope>NUCLEOTIDE SEQUENCE</scope>
    <source>
        <strain evidence="2">BdmA 4</strain>
    </source>
</reference>
<dbReference type="SUPFAM" id="SSF89447">
    <property type="entry name" value="AbrB/MazE/MraZ-like"/>
    <property type="match status" value="1"/>
</dbReference>
<dbReference type="InterPro" id="IPR007159">
    <property type="entry name" value="SpoVT-AbrB_dom"/>
</dbReference>
<protein>
    <submittedName>
        <fullName evidence="2">SpoVT/AbrB domain-containing protein</fullName>
    </submittedName>
</protein>
<gene>
    <name evidence="2" type="ORF">SPIRO4BDMA_30065</name>
</gene>
<dbReference type="SMART" id="SM00966">
    <property type="entry name" value="SpoVT_AbrB"/>
    <property type="match status" value="1"/>
</dbReference>